<organism evidence="2 3">
    <name type="scientific">Pseudobutyrivibrio ruminis</name>
    <dbReference type="NCBI Taxonomy" id="46206"/>
    <lineage>
        <taxon>Bacteria</taxon>
        <taxon>Bacillati</taxon>
        <taxon>Bacillota</taxon>
        <taxon>Clostridia</taxon>
        <taxon>Lachnospirales</taxon>
        <taxon>Lachnospiraceae</taxon>
        <taxon>Pseudobutyrivibrio</taxon>
    </lineage>
</organism>
<dbReference type="PANTHER" id="PTHR46401">
    <property type="entry name" value="GLYCOSYLTRANSFERASE WBBK-RELATED"/>
    <property type="match status" value="1"/>
</dbReference>
<evidence type="ECO:0000313" key="3">
    <source>
        <dbReference type="Proteomes" id="UP000182321"/>
    </source>
</evidence>
<gene>
    <name evidence="2" type="ORF">SAMN02910377_02143</name>
</gene>
<dbReference type="RefSeq" id="WP_074791674.1">
    <property type="nucleotide sequence ID" value="NZ_FNZX01000014.1"/>
</dbReference>
<dbReference type="AlphaFoldDB" id="A0A1H7KVH7"/>
<dbReference type="EMBL" id="FNZX01000014">
    <property type="protein sequence ID" value="SEK90863.1"/>
    <property type="molecule type" value="Genomic_DNA"/>
</dbReference>
<keyword evidence="1 2" id="KW-0808">Transferase</keyword>
<dbReference type="Pfam" id="PF13692">
    <property type="entry name" value="Glyco_trans_1_4"/>
    <property type="match status" value="1"/>
</dbReference>
<name>A0A1H7KVH7_9FIRM</name>
<accession>A0A1H7KVH7</accession>
<reference evidence="3" key="1">
    <citation type="submission" date="2016-10" db="EMBL/GenBank/DDBJ databases">
        <authorList>
            <person name="Varghese N."/>
        </authorList>
    </citation>
    <scope>NUCLEOTIDE SEQUENCE [LARGE SCALE GENOMIC DNA]</scope>
    <source>
        <strain evidence="3">ACV-9</strain>
    </source>
</reference>
<dbReference type="GO" id="GO:0016757">
    <property type="term" value="F:glycosyltransferase activity"/>
    <property type="evidence" value="ECO:0007669"/>
    <property type="project" value="TreeGrafter"/>
</dbReference>
<keyword evidence="3" id="KW-1185">Reference proteome</keyword>
<proteinExistence type="predicted"/>
<dbReference type="Gene3D" id="3.40.50.2000">
    <property type="entry name" value="Glycogen Phosphorylase B"/>
    <property type="match status" value="1"/>
</dbReference>
<sequence length="327" mass="37105">MEQFSQLDSLINGKKVLYITTKNLDYIRVSQEINYLSRLASKVEIIGSKSSSYPKRLAFVFASLLKQSMKDIDIVFVGFAPQLVMPFFSWKFRTKTVIIDFFISVYDTMVLDRKKFKDGGFLSKFCHRLDESTLKKTDYIVCDTKAHGEFFADELGACQEKLRVLYLQADASIYYPRDKKSSDSQKKVLYFGSILNLQGVDVILDALKHFKDDTDITFEIIGPVPSAMDKPIQDNISYINWLSQQELAEHIAQADLCLAGHFSGTIDKAKRTIPGKAYIYQAMGRPMILGDGPANHELFTSDSSHIFVKMGDSTALAEAIKDFFDYE</sequence>
<dbReference type="SUPFAM" id="SSF53756">
    <property type="entry name" value="UDP-Glycosyltransferase/glycogen phosphorylase"/>
    <property type="match status" value="1"/>
</dbReference>
<dbReference type="GO" id="GO:0009103">
    <property type="term" value="P:lipopolysaccharide biosynthetic process"/>
    <property type="evidence" value="ECO:0007669"/>
    <property type="project" value="TreeGrafter"/>
</dbReference>
<dbReference type="Proteomes" id="UP000182321">
    <property type="component" value="Unassembled WGS sequence"/>
</dbReference>
<protein>
    <submittedName>
        <fullName evidence="2">Glycosyltransferase involved in cell wall bisynthesis</fullName>
    </submittedName>
</protein>
<evidence type="ECO:0000256" key="1">
    <source>
        <dbReference type="ARBA" id="ARBA00022679"/>
    </source>
</evidence>
<evidence type="ECO:0000313" key="2">
    <source>
        <dbReference type="EMBL" id="SEK90863.1"/>
    </source>
</evidence>
<dbReference type="PANTHER" id="PTHR46401:SF2">
    <property type="entry name" value="GLYCOSYLTRANSFERASE WBBK-RELATED"/>
    <property type="match status" value="1"/>
</dbReference>